<evidence type="ECO:0000259" key="7">
    <source>
        <dbReference type="Pfam" id="PF18158"/>
    </source>
</evidence>
<dbReference type="SUPFAM" id="SSF47203">
    <property type="entry name" value="Acyl-CoA dehydrogenase C-terminal domain-like"/>
    <property type="match status" value="1"/>
</dbReference>
<evidence type="ECO:0000259" key="5">
    <source>
        <dbReference type="Pfam" id="PF00441"/>
    </source>
</evidence>
<sequence length="539" mass="60005">MNGEAVVNWISYAFGLNHFEIDPDLAHILQHYWPQYAEHRGELIRFGAFAGREVHEAGYHIDHDAPPVLVSHDLDGRRVDRVRLSPAEMNLLPRLAGILRPPYEGGSWHEHFAKGYLIADPGLYCILTITGQTAYALYKYAPEHHSVIRGLLAGEFWGATWMTENQGGNDLGANRAHACHDPDGWRIKGGDKYFASGAGLADFAIATARPDGAPAGPKGLSLFLVPRLDRQGNLNFKVRRLKNKSATRAVPSGEVELEGSEAFLIGRPELGIYYTLETLTVSRIANAVASMGISQKAIIEARERVQRRQAFGRCIEDHPLVRRDLTECAVRQAGGLALAFNAVHLFDQAWRETPPYTLQYHHARLMTHLAKNRTAEHAGRITALAMELFGGLGFLEEYAVARWHREALITPIWEGTSNIQALELIEAIHKKKAHEPFLEALRHSLIHAGTPEAQTAYKAAESSLKQLSAETGDTAAWYGKATLSRLADVASVACLYDLAQHHERYAKLAALYVRYFLENQEFPAWAMHDRSVWGPKDPA</sequence>
<accession>T0ZGV8</accession>
<evidence type="ECO:0000259" key="6">
    <source>
        <dbReference type="Pfam" id="PF02770"/>
    </source>
</evidence>
<dbReference type="PANTHER" id="PTHR42707">
    <property type="entry name" value="ACYL-COA DEHYDROGENASE"/>
    <property type="match status" value="1"/>
</dbReference>
<comment type="cofactor">
    <cofactor evidence="1">
        <name>FAD</name>
        <dbReference type="ChEBI" id="CHEBI:57692"/>
    </cofactor>
</comment>
<comment type="similarity">
    <text evidence="2">Belongs to the acyl-CoA dehydrogenase family.</text>
</comment>
<organism evidence="8">
    <name type="scientific">mine drainage metagenome</name>
    <dbReference type="NCBI Taxonomy" id="410659"/>
    <lineage>
        <taxon>unclassified sequences</taxon>
        <taxon>metagenomes</taxon>
        <taxon>ecological metagenomes</taxon>
    </lineage>
</organism>
<evidence type="ECO:0000256" key="2">
    <source>
        <dbReference type="ARBA" id="ARBA00009347"/>
    </source>
</evidence>
<proteinExistence type="inferred from homology"/>
<dbReference type="InterPro" id="IPR006091">
    <property type="entry name" value="Acyl-CoA_Oxase/DH_mid-dom"/>
</dbReference>
<dbReference type="InterPro" id="IPR009100">
    <property type="entry name" value="AcylCoA_DH/oxidase_NM_dom_sf"/>
</dbReference>
<dbReference type="PROSITE" id="PS00073">
    <property type="entry name" value="ACYL_COA_DH_2"/>
    <property type="match status" value="1"/>
</dbReference>
<dbReference type="InterPro" id="IPR041504">
    <property type="entry name" value="AidB_N"/>
</dbReference>
<dbReference type="Pfam" id="PF02770">
    <property type="entry name" value="Acyl-CoA_dh_M"/>
    <property type="match status" value="1"/>
</dbReference>
<gene>
    <name evidence="8" type="ORF">B1B_12323</name>
</gene>
<dbReference type="Pfam" id="PF00441">
    <property type="entry name" value="Acyl-CoA_dh_1"/>
    <property type="match status" value="1"/>
</dbReference>
<evidence type="ECO:0000256" key="1">
    <source>
        <dbReference type="ARBA" id="ARBA00001974"/>
    </source>
</evidence>
<dbReference type="EMBL" id="AUZY01008069">
    <property type="protein sequence ID" value="EQD47466.1"/>
    <property type="molecule type" value="Genomic_DNA"/>
</dbReference>
<dbReference type="Gene3D" id="1.20.140.10">
    <property type="entry name" value="Butyryl-CoA Dehydrogenase, subunit A, domain 3"/>
    <property type="match status" value="1"/>
</dbReference>
<evidence type="ECO:0000256" key="3">
    <source>
        <dbReference type="ARBA" id="ARBA00022630"/>
    </source>
</evidence>
<dbReference type="SUPFAM" id="SSF56645">
    <property type="entry name" value="Acyl-CoA dehydrogenase NM domain-like"/>
    <property type="match status" value="1"/>
</dbReference>
<protein>
    <submittedName>
        <fullName evidence="8">Acyl-CoA dehydrogenase domain-containing protein</fullName>
    </submittedName>
</protein>
<keyword evidence="3" id="KW-0285">Flavoprotein</keyword>
<feature type="domain" description="Adaptive response protein AidB N-terminal" evidence="7">
    <location>
        <begin position="16"/>
        <end position="148"/>
    </location>
</feature>
<evidence type="ECO:0000313" key="8">
    <source>
        <dbReference type="EMBL" id="EQD47466.1"/>
    </source>
</evidence>
<comment type="caution">
    <text evidence="8">The sequence shown here is derived from an EMBL/GenBank/DDBJ whole genome shotgun (WGS) entry which is preliminary data.</text>
</comment>
<feature type="domain" description="Acyl-CoA oxidase/dehydrogenase middle" evidence="6">
    <location>
        <begin position="159"/>
        <end position="258"/>
    </location>
</feature>
<dbReference type="InterPro" id="IPR036250">
    <property type="entry name" value="AcylCo_DH-like_C"/>
</dbReference>
<evidence type="ECO:0000256" key="4">
    <source>
        <dbReference type="ARBA" id="ARBA00022827"/>
    </source>
</evidence>
<feature type="domain" description="Acyl-CoA dehydrogenase/oxidase C-terminal" evidence="5">
    <location>
        <begin position="271"/>
        <end position="427"/>
    </location>
</feature>
<dbReference type="InterPro" id="IPR006089">
    <property type="entry name" value="Acyl-CoA_DH_CS"/>
</dbReference>
<dbReference type="InterPro" id="IPR009075">
    <property type="entry name" value="AcylCo_DH/oxidase_C"/>
</dbReference>
<reference evidence="8" key="1">
    <citation type="submission" date="2013-08" db="EMBL/GenBank/DDBJ databases">
        <authorList>
            <person name="Mendez C."/>
            <person name="Richter M."/>
            <person name="Ferrer M."/>
            <person name="Sanchez J."/>
        </authorList>
    </citation>
    <scope>NUCLEOTIDE SEQUENCE</scope>
</reference>
<dbReference type="GO" id="GO:0003995">
    <property type="term" value="F:acyl-CoA dehydrogenase activity"/>
    <property type="evidence" value="ECO:0007669"/>
    <property type="project" value="InterPro"/>
</dbReference>
<dbReference type="Gene3D" id="2.40.110.20">
    <property type="match status" value="1"/>
</dbReference>
<name>T0ZGV8_9ZZZZ</name>
<dbReference type="AlphaFoldDB" id="T0ZGV8"/>
<keyword evidence="4" id="KW-0274">FAD</keyword>
<dbReference type="InterPro" id="IPR052904">
    <property type="entry name" value="Acyl-CoA_dehydrogenase-like"/>
</dbReference>
<dbReference type="Pfam" id="PF18158">
    <property type="entry name" value="AidB_N"/>
    <property type="match status" value="1"/>
</dbReference>
<reference evidence="8" key="2">
    <citation type="journal article" date="2014" name="ISME J.">
        <title>Microbial stratification in low pH oxic and suboxic macroscopic growths along an acid mine drainage.</title>
        <authorList>
            <person name="Mendez-Garcia C."/>
            <person name="Mesa V."/>
            <person name="Sprenger R.R."/>
            <person name="Richter M."/>
            <person name="Diez M.S."/>
            <person name="Solano J."/>
            <person name="Bargiela R."/>
            <person name="Golyshina O.V."/>
            <person name="Manteca A."/>
            <person name="Ramos J.L."/>
            <person name="Gallego J.R."/>
            <person name="Llorente I."/>
            <person name="Martins Dos Santos V.A."/>
            <person name="Jensen O.N."/>
            <person name="Pelaez A.I."/>
            <person name="Sanchez J."/>
            <person name="Ferrer M."/>
        </authorList>
    </citation>
    <scope>NUCLEOTIDE SEQUENCE</scope>
</reference>
<dbReference type="PANTHER" id="PTHR42707:SF2">
    <property type="entry name" value="ACD11 DEHYDROGENASE"/>
    <property type="match status" value="1"/>
</dbReference>